<keyword evidence="3" id="KW-1185">Reference proteome</keyword>
<dbReference type="OrthoDB" id="3357519at2759"/>
<gene>
    <name evidence="2" type="ORF">D9611_010888</name>
</gene>
<protein>
    <recommendedName>
        <fullName evidence="1">F-box domain-containing protein</fullName>
    </recommendedName>
</protein>
<feature type="domain" description="F-box" evidence="1">
    <location>
        <begin position="55"/>
        <end position="105"/>
    </location>
</feature>
<proteinExistence type="predicted"/>
<dbReference type="AlphaFoldDB" id="A0A8H5C5U8"/>
<dbReference type="Pfam" id="PF12937">
    <property type="entry name" value="F-box-like"/>
    <property type="match status" value="1"/>
</dbReference>
<reference evidence="2 3" key="1">
    <citation type="journal article" date="2020" name="ISME J.">
        <title>Uncovering the hidden diversity of litter-decomposition mechanisms in mushroom-forming fungi.</title>
        <authorList>
            <person name="Floudas D."/>
            <person name="Bentzer J."/>
            <person name="Ahren D."/>
            <person name="Johansson T."/>
            <person name="Persson P."/>
            <person name="Tunlid A."/>
        </authorList>
    </citation>
    <scope>NUCLEOTIDE SEQUENCE [LARGE SCALE GENOMIC DNA]</scope>
    <source>
        <strain evidence="2 3">CBS 175.51</strain>
    </source>
</reference>
<dbReference type="InterPro" id="IPR036047">
    <property type="entry name" value="F-box-like_dom_sf"/>
</dbReference>
<dbReference type="Gene3D" id="1.20.1280.50">
    <property type="match status" value="1"/>
</dbReference>
<dbReference type="PANTHER" id="PTHR38926">
    <property type="entry name" value="F-BOX DOMAIN CONTAINING PROTEIN, EXPRESSED"/>
    <property type="match status" value="1"/>
</dbReference>
<accession>A0A8H5C5U8</accession>
<dbReference type="Gene3D" id="3.80.10.10">
    <property type="entry name" value="Ribonuclease Inhibitor"/>
    <property type="match status" value="1"/>
</dbReference>
<evidence type="ECO:0000313" key="3">
    <source>
        <dbReference type="Proteomes" id="UP000541558"/>
    </source>
</evidence>
<dbReference type="Proteomes" id="UP000541558">
    <property type="component" value="Unassembled WGS sequence"/>
</dbReference>
<dbReference type="EMBL" id="JAACJK010000064">
    <property type="protein sequence ID" value="KAF5335131.1"/>
    <property type="molecule type" value="Genomic_DNA"/>
</dbReference>
<dbReference type="SUPFAM" id="SSF81383">
    <property type="entry name" value="F-box domain"/>
    <property type="match status" value="1"/>
</dbReference>
<dbReference type="SUPFAM" id="SSF52047">
    <property type="entry name" value="RNI-like"/>
    <property type="match status" value="1"/>
</dbReference>
<organism evidence="2 3">
    <name type="scientific">Ephemerocybe angulata</name>
    <dbReference type="NCBI Taxonomy" id="980116"/>
    <lineage>
        <taxon>Eukaryota</taxon>
        <taxon>Fungi</taxon>
        <taxon>Dikarya</taxon>
        <taxon>Basidiomycota</taxon>
        <taxon>Agaricomycotina</taxon>
        <taxon>Agaricomycetes</taxon>
        <taxon>Agaricomycetidae</taxon>
        <taxon>Agaricales</taxon>
        <taxon>Agaricineae</taxon>
        <taxon>Psathyrellaceae</taxon>
        <taxon>Ephemerocybe</taxon>
    </lineage>
</organism>
<dbReference type="InterPro" id="IPR032675">
    <property type="entry name" value="LRR_dom_sf"/>
</dbReference>
<evidence type="ECO:0000313" key="2">
    <source>
        <dbReference type="EMBL" id="KAF5335131.1"/>
    </source>
</evidence>
<dbReference type="PANTHER" id="PTHR38926:SF5">
    <property type="entry name" value="F-BOX AND LEUCINE-RICH REPEAT PROTEIN 6"/>
    <property type="match status" value="1"/>
</dbReference>
<name>A0A8H5C5U8_9AGAR</name>
<sequence>MDERLAYLLSGNFALDHTELKAVEHAITTRVHAINKLELELQTYRALISPLRRNAIPPEVLSQVFVLALDDPETTKRDRLNDICLVCKAWRDVALGTPELWTHLDKISLNGTPPNMNKIRSWLARSLDYPKTLEIAGIGYKKDHQPNTCLSMSSPALATFLTSGPTLNNLVLACSYQCIEALVGLIKPTRSSFSPSWDALRSLELRMGHYSEHLSQPSWHALYNLPPLTSLTLELPRYNDIPELHSLPEYLTLPNLTNLTLICDWPYPWIAGTLENCRTLQSLVVNLNEDVPEHRRFYYNFDNPVLLPNLRILRLQRITLVGEARDAQFLRFFMMPSLEELDLCFLPDKAGDGEPEGDFSTPSKYSYGSMLNLRDYMGFDGSTNLKRLRIQSLHISSYGLLGVLGRLASLTHLTLDTIDTDTDFFFRISNSASLPSGTTVLEFYNVIPHTFPPDVACRTLVEERGRGRYQRLENLSMTVQRLENLSTTVRKGPRDPNSGHWVTKLRESGVAVVDIAWA</sequence>
<comment type="caution">
    <text evidence="2">The sequence shown here is derived from an EMBL/GenBank/DDBJ whole genome shotgun (WGS) entry which is preliminary data.</text>
</comment>
<evidence type="ECO:0000259" key="1">
    <source>
        <dbReference type="Pfam" id="PF12937"/>
    </source>
</evidence>
<dbReference type="InterPro" id="IPR001810">
    <property type="entry name" value="F-box_dom"/>
</dbReference>